<dbReference type="Proteomes" id="UP000298416">
    <property type="component" value="Unassembled WGS sequence"/>
</dbReference>
<name>A0A8X8ZDQ2_SALSN</name>
<dbReference type="SUPFAM" id="SSF54236">
    <property type="entry name" value="Ubiquitin-like"/>
    <property type="match status" value="2"/>
</dbReference>
<feature type="domain" description="UBL3-like ubiquitin" evidence="1">
    <location>
        <begin position="6"/>
        <end position="44"/>
    </location>
</feature>
<keyword evidence="3" id="KW-1185">Reference proteome</keyword>
<dbReference type="PANTHER" id="PTHR13169">
    <property type="entry name" value="UBIQUITIN-LIKE PROTEIN 3 HCG-1 PROTEIN"/>
    <property type="match status" value="1"/>
</dbReference>
<reference evidence="2" key="1">
    <citation type="submission" date="2018-01" db="EMBL/GenBank/DDBJ databases">
        <authorList>
            <person name="Mao J.F."/>
        </authorList>
    </citation>
    <scope>NUCLEOTIDE SEQUENCE</scope>
    <source>
        <strain evidence="2">Huo1</strain>
        <tissue evidence="2">Leaf</tissue>
    </source>
</reference>
<protein>
    <recommendedName>
        <fullName evidence="1">UBL3-like ubiquitin domain-containing protein</fullName>
    </recommendedName>
</protein>
<organism evidence="2">
    <name type="scientific">Salvia splendens</name>
    <name type="common">Scarlet sage</name>
    <dbReference type="NCBI Taxonomy" id="180675"/>
    <lineage>
        <taxon>Eukaryota</taxon>
        <taxon>Viridiplantae</taxon>
        <taxon>Streptophyta</taxon>
        <taxon>Embryophyta</taxon>
        <taxon>Tracheophyta</taxon>
        <taxon>Spermatophyta</taxon>
        <taxon>Magnoliopsida</taxon>
        <taxon>eudicotyledons</taxon>
        <taxon>Gunneridae</taxon>
        <taxon>Pentapetalae</taxon>
        <taxon>asterids</taxon>
        <taxon>lamiids</taxon>
        <taxon>Lamiales</taxon>
        <taxon>Lamiaceae</taxon>
        <taxon>Nepetoideae</taxon>
        <taxon>Mentheae</taxon>
        <taxon>Salviinae</taxon>
        <taxon>Salvia</taxon>
        <taxon>Salvia subgen. Calosphace</taxon>
        <taxon>core Calosphace</taxon>
    </lineage>
</organism>
<dbReference type="InterPro" id="IPR039540">
    <property type="entry name" value="UBL3-like_ubiquitin_dom"/>
</dbReference>
<comment type="caution">
    <text evidence="2">The sequence shown here is derived from an EMBL/GenBank/DDBJ whole genome shotgun (WGS) entry which is preliminary data.</text>
</comment>
<dbReference type="AlphaFoldDB" id="A0A8X8ZDQ2"/>
<dbReference type="Gene3D" id="3.10.20.90">
    <property type="entry name" value="Phosphatidylinositol 3-kinase Catalytic Subunit, Chain A, domain 1"/>
    <property type="match status" value="1"/>
</dbReference>
<accession>A0A8X8ZDQ2</accession>
<feature type="domain" description="UBL3-like ubiquitin" evidence="1">
    <location>
        <begin position="97"/>
        <end position="158"/>
    </location>
</feature>
<dbReference type="InterPro" id="IPR029071">
    <property type="entry name" value="Ubiquitin-like_domsf"/>
</dbReference>
<dbReference type="PANTHER" id="PTHR13169:SF0">
    <property type="entry name" value="UBIQUITIN-LIKE PROTEIN 3"/>
    <property type="match status" value="1"/>
</dbReference>
<evidence type="ECO:0000313" key="2">
    <source>
        <dbReference type="EMBL" id="KAG6400229.1"/>
    </source>
</evidence>
<dbReference type="Pfam" id="PF13881">
    <property type="entry name" value="Rad60-SLD_2"/>
    <property type="match status" value="2"/>
</dbReference>
<proteinExistence type="predicted"/>
<evidence type="ECO:0000313" key="3">
    <source>
        <dbReference type="Proteomes" id="UP000298416"/>
    </source>
</evidence>
<evidence type="ECO:0000259" key="1">
    <source>
        <dbReference type="Pfam" id="PF13881"/>
    </source>
</evidence>
<dbReference type="CDD" id="cd01814">
    <property type="entry name" value="Ubl_MUBs_plant"/>
    <property type="match status" value="1"/>
</dbReference>
<dbReference type="EMBL" id="PNBA02000014">
    <property type="protein sequence ID" value="KAG6400229.1"/>
    <property type="molecule type" value="Genomic_DNA"/>
</dbReference>
<dbReference type="InterPro" id="IPR040015">
    <property type="entry name" value="UBL3-like"/>
</dbReference>
<sequence length="212" mass="23456">MAVHELVELKFRLADGSDIGPSKYNSSVTVTSLKEKIIAQWPKGFLDSAFGIYNEEIWAENLCGNNSSFAFANLLEVNLTGLRLILQPHDYPIDLYSADKENGPKSINDIKLINAGRILENNRTLAESRLPLSEVPGGVITMLVVVRPPLPDKNSGKFSEERWVSLYHIVTDGAAPSASSHMFVLQESIAKSRVSEKLPEEHIPRQVLFVVG</sequence>
<gene>
    <name evidence="2" type="ORF">SASPL_137054</name>
</gene>
<reference evidence="2" key="2">
    <citation type="submission" date="2020-08" db="EMBL/GenBank/DDBJ databases">
        <title>Plant Genome Project.</title>
        <authorList>
            <person name="Zhang R.-G."/>
        </authorList>
    </citation>
    <scope>NUCLEOTIDE SEQUENCE</scope>
    <source>
        <strain evidence="2">Huo1</strain>
        <tissue evidence="2">Leaf</tissue>
    </source>
</reference>